<feature type="DNA-binding region" description="OmpR/PhoB-type" evidence="2">
    <location>
        <begin position="39"/>
        <end position="138"/>
    </location>
</feature>
<dbReference type="Proteomes" id="UP000823982">
    <property type="component" value="Unassembled WGS sequence"/>
</dbReference>
<dbReference type="EMBL" id="DVIR01000063">
    <property type="protein sequence ID" value="HIS25123.1"/>
    <property type="molecule type" value="Genomic_DNA"/>
</dbReference>
<proteinExistence type="predicted"/>
<dbReference type="GO" id="GO:0003677">
    <property type="term" value="F:DNA binding"/>
    <property type="evidence" value="ECO:0007669"/>
    <property type="project" value="UniProtKB-UniRule"/>
</dbReference>
<evidence type="ECO:0000313" key="4">
    <source>
        <dbReference type="EMBL" id="HIS25123.1"/>
    </source>
</evidence>
<dbReference type="SMART" id="SM00862">
    <property type="entry name" value="Trans_reg_C"/>
    <property type="match status" value="1"/>
</dbReference>
<gene>
    <name evidence="4" type="ORF">IAD01_06960</name>
</gene>
<protein>
    <submittedName>
        <fullName evidence="4">Winged helix-turn-helix transcriptional regulator</fullName>
    </submittedName>
</protein>
<reference evidence="4" key="2">
    <citation type="journal article" date="2021" name="PeerJ">
        <title>Extensive microbial diversity within the chicken gut microbiome revealed by metagenomics and culture.</title>
        <authorList>
            <person name="Gilroy R."/>
            <person name="Ravi A."/>
            <person name="Getino M."/>
            <person name="Pursley I."/>
            <person name="Horton D.L."/>
            <person name="Alikhan N.F."/>
            <person name="Baker D."/>
            <person name="Gharbi K."/>
            <person name="Hall N."/>
            <person name="Watson M."/>
            <person name="Adriaenssens E.M."/>
            <person name="Foster-Nyarko E."/>
            <person name="Jarju S."/>
            <person name="Secka A."/>
            <person name="Antonio M."/>
            <person name="Oren A."/>
            <person name="Chaudhuri R.R."/>
            <person name="La Ragione R."/>
            <person name="Hildebrand F."/>
            <person name="Pallen M.J."/>
        </authorList>
    </citation>
    <scope>NUCLEOTIDE SEQUENCE</scope>
    <source>
        <strain evidence="4">CHK157-1446</strain>
    </source>
</reference>
<dbReference type="Pfam" id="PF00486">
    <property type="entry name" value="Trans_reg_C"/>
    <property type="match status" value="1"/>
</dbReference>
<reference evidence="4" key="1">
    <citation type="submission" date="2020-10" db="EMBL/GenBank/DDBJ databases">
        <authorList>
            <person name="Gilroy R."/>
        </authorList>
    </citation>
    <scope>NUCLEOTIDE SEQUENCE</scope>
    <source>
        <strain evidence="4">CHK157-1446</strain>
    </source>
</reference>
<dbReference type="PROSITE" id="PS51755">
    <property type="entry name" value="OMPR_PHOB"/>
    <property type="match status" value="1"/>
</dbReference>
<evidence type="ECO:0000256" key="1">
    <source>
        <dbReference type="ARBA" id="ARBA00023125"/>
    </source>
</evidence>
<name>A0A9D1JIB4_9FIRM</name>
<keyword evidence="1 2" id="KW-0238">DNA-binding</keyword>
<sequence>MKEIIVIRTSDPDGSVFHSILDILQGKDIQILHADSRKDSVVTLGGIQIFPEQRRVLNQGAEVHLNYGEFSILYCMAKSPEQVFSREQLYNAAWEESYEFGTNTVDNTIWRLRQKLEPNPKHPIYIKTVFRVGYKIVRPEGTER</sequence>
<dbReference type="GO" id="GO:0006355">
    <property type="term" value="P:regulation of DNA-templated transcription"/>
    <property type="evidence" value="ECO:0007669"/>
    <property type="project" value="InterPro"/>
</dbReference>
<organism evidence="4 5">
    <name type="scientific">Candidatus Faeciplasma gallinarum</name>
    <dbReference type="NCBI Taxonomy" id="2840799"/>
    <lineage>
        <taxon>Bacteria</taxon>
        <taxon>Bacillati</taxon>
        <taxon>Bacillota</taxon>
        <taxon>Clostridia</taxon>
        <taxon>Eubacteriales</taxon>
        <taxon>Oscillospiraceae</taxon>
        <taxon>Oscillospiraceae incertae sedis</taxon>
        <taxon>Candidatus Faeciplasma</taxon>
    </lineage>
</organism>
<dbReference type="CDD" id="cd00383">
    <property type="entry name" value="trans_reg_C"/>
    <property type="match status" value="1"/>
</dbReference>
<evidence type="ECO:0000313" key="5">
    <source>
        <dbReference type="Proteomes" id="UP000823982"/>
    </source>
</evidence>
<comment type="caution">
    <text evidence="4">The sequence shown here is derived from an EMBL/GenBank/DDBJ whole genome shotgun (WGS) entry which is preliminary data.</text>
</comment>
<accession>A0A9D1JIB4</accession>
<dbReference type="InterPro" id="IPR001867">
    <property type="entry name" value="OmpR/PhoB-type_DNA-bd"/>
</dbReference>
<feature type="domain" description="OmpR/PhoB-type" evidence="3">
    <location>
        <begin position="39"/>
        <end position="138"/>
    </location>
</feature>
<evidence type="ECO:0000259" key="3">
    <source>
        <dbReference type="PROSITE" id="PS51755"/>
    </source>
</evidence>
<dbReference type="GO" id="GO:0000160">
    <property type="term" value="P:phosphorelay signal transduction system"/>
    <property type="evidence" value="ECO:0007669"/>
    <property type="project" value="InterPro"/>
</dbReference>
<dbReference type="AlphaFoldDB" id="A0A9D1JIB4"/>
<evidence type="ECO:0000256" key="2">
    <source>
        <dbReference type="PROSITE-ProRule" id="PRU01091"/>
    </source>
</evidence>